<gene>
    <name evidence="3" type="ORF">VCO01S_26990</name>
</gene>
<reference evidence="3 4" key="1">
    <citation type="submission" date="2019-06" db="EMBL/GenBank/DDBJ databases">
        <title>Whole genome shotgun sequence of Vibrio comitans NBRC 102076.</title>
        <authorList>
            <person name="Hosoyama A."/>
            <person name="Uohara A."/>
            <person name="Ohji S."/>
            <person name="Ichikawa N."/>
        </authorList>
    </citation>
    <scope>NUCLEOTIDE SEQUENCE [LARGE SCALE GENOMIC DNA]</scope>
    <source>
        <strain evidence="3 4">NBRC 102076</strain>
    </source>
</reference>
<accession>A0A4Y3IQ61</accession>
<dbReference type="Gene3D" id="2.40.160.40">
    <property type="entry name" value="monomeric porin ompg"/>
    <property type="match status" value="1"/>
</dbReference>
<evidence type="ECO:0000313" key="3">
    <source>
        <dbReference type="EMBL" id="GEA61506.1"/>
    </source>
</evidence>
<name>A0A4Y3IQ61_9VIBR</name>
<keyword evidence="4" id="KW-1185">Reference proteome</keyword>
<dbReference type="EMBL" id="BJLH01000012">
    <property type="protein sequence ID" value="GEA61506.1"/>
    <property type="molecule type" value="Genomic_DNA"/>
</dbReference>
<comment type="caution">
    <text evidence="3">The sequence shown here is derived from an EMBL/GenBank/DDBJ whole genome shotgun (WGS) entry which is preliminary data.</text>
</comment>
<evidence type="ECO:0000256" key="1">
    <source>
        <dbReference type="ARBA" id="ARBA00022729"/>
    </source>
</evidence>
<proteinExistence type="predicted"/>
<feature type="chain" id="PRO_5021377447" description="Porin" evidence="2">
    <location>
        <begin position="22"/>
        <end position="239"/>
    </location>
</feature>
<dbReference type="InterPro" id="IPR053713">
    <property type="entry name" value="Bact_OM_Channel_sf"/>
</dbReference>
<dbReference type="AlphaFoldDB" id="A0A4Y3IQ61"/>
<dbReference type="SUPFAM" id="SSF56935">
    <property type="entry name" value="Porins"/>
    <property type="match status" value="1"/>
</dbReference>
<dbReference type="RefSeq" id="WP_141271872.1">
    <property type="nucleotide sequence ID" value="NZ_BJLH01000012.1"/>
</dbReference>
<dbReference type="Proteomes" id="UP000318242">
    <property type="component" value="Unassembled WGS sequence"/>
</dbReference>
<feature type="signal peptide" evidence="2">
    <location>
        <begin position="1"/>
        <end position="21"/>
    </location>
</feature>
<evidence type="ECO:0000313" key="4">
    <source>
        <dbReference type="Proteomes" id="UP000318242"/>
    </source>
</evidence>
<keyword evidence="1 2" id="KW-0732">Signal</keyword>
<protein>
    <recommendedName>
        <fullName evidence="5">Porin</fullName>
    </recommendedName>
</protein>
<organism evidence="3 4">
    <name type="scientific">Vibrio comitans NBRC 102076</name>
    <dbReference type="NCBI Taxonomy" id="1219078"/>
    <lineage>
        <taxon>Bacteria</taxon>
        <taxon>Pseudomonadati</taxon>
        <taxon>Pseudomonadota</taxon>
        <taxon>Gammaproteobacteria</taxon>
        <taxon>Vibrionales</taxon>
        <taxon>Vibrionaceae</taxon>
        <taxon>Vibrio</taxon>
    </lineage>
</organism>
<evidence type="ECO:0000256" key="2">
    <source>
        <dbReference type="SAM" id="SignalP"/>
    </source>
</evidence>
<evidence type="ECO:0008006" key="5">
    <source>
        <dbReference type="Google" id="ProtNLM"/>
    </source>
</evidence>
<sequence>MKKLSVLSASIAALLSTTAIAAPVEVYLEQNVASNAADNGDYATEAGATIQTSENGYVNIAFDDQGWLAAGYGHDFHLSDQVELNLYGELGKWDTGSDALAEAVVTFNVSDNFNVFGGYAYKRSELDVSNLISDADYGINSNQFIAGSSLTFGMVSLDYTYTHENSDGSSAGIVHIGNQYYATNGDYHTNQHEVVLSAEMDNWRPYVSYTYLNTSDLVSEYSNVGENDNIVTLGVAYQF</sequence>
<dbReference type="OrthoDB" id="5863989at2"/>